<dbReference type="RefSeq" id="WP_349299215.1">
    <property type="nucleotide sequence ID" value="NZ_JBEDNQ010000006.1"/>
</dbReference>
<dbReference type="GO" id="GO:0016757">
    <property type="term" value="F:glycosyltransferase activity"/>
    <property type="evidence" value="ECO:0007669"/>
    <property type="project" value="UniProtKB-KW"/>
</dbReference>
<sequence length="806" mass="84391">MRFPRRLLRPLGVLVGLCVLLGVVTAGMAFPVAGGLGVLSNEAGDSVTSSSVDLVNNRAPLTTTLTDSDGRPIAYLFDQNRTEVTSDQISPAMKAAMLAIEDRRFYEHGGVDWQGTLRAVVANSASGDVVQGASTITQQYVKNYMLYVDAQTEAERLKATEQTPARKLKEARVALQLERQLSKDEILNRYLNIVFLGNGSYGVAAGARTYFNTTPDKLTVPQAAMLAGMVRSTTQFDPVQNPETATERRNVVIDVMRDQGMIDEAQAREATDSPLGIADPLVRVPNGCIGAGDTGFFCKYVVQYLTEAGFSEEQINRGGYTIRTTLDRRAMEEVKRSLDDQVAPDTPSVANVMSLIQPGKEKHRVLAMGSSRTFGLNADAEETSYGLPYQPVNLGAGSTYKIFTAATALEKGLGINYSMQVPPSGYASPIYVDGGGRPIPVANASDGLPGRMSLTDALAQSPNTAFIKMLEFTGVPDVVDMSVRLGMRSLATTPFVDPGTGTRTDRSIAEVIKEQRLASFTLGVTPTSVLELANVGATLFSEGMWCPPSPIESITDANGEDVPITEESCQQAVEPGLANTLVHGMAQDDISGTSAAAAQAAGWDRPMAGKTGTTQQNKSAAFVGAVPEMSGAVITFDNSNRPRPLCDGGNGPFACANGNIFGGKTPARTWYGAVKPLLDGTPVTPLPPTDPRYLEGGAESRIPDVVGRGLSAARGELEGAGWQITTRTVDNTAPEGTVVGQEPRGAALPGEQVTLQVSSGSVPAPPPPPGAAEAGDGGPPPDGGDGDGGPDGGGDPNGGGPPPDDG</sequence>
<dbReference type="SUPFAM" id="SSF53955">
    <property type="entry name" value="Lysozyme-like"/>
    <property type="match status" value="1"/>
</dbReference>
<dbReference type="Pfam" id="PF03793">
    <property type="entry name" value="PASTA"/>
    <property type="match status" value="1"/>
</dbReference>
<dbReference type="EMBL" id="JBEDNQ010000006">
    <property type="protein sequence ID" value="MEQ3552149.1"/>
    <property type="molecule type" value="Genomic_DNA"/>
</dbReference>
<evidence type="ECO:0000256" key="7">
    <source>
        <dbReference type="ARBA" id="ARBA00034000"/>
    </source>
</evidence>
<dbReference type="EC" id="2.4.-.-" evidence="11"/>
<keyword evidence="1" id="KW-0121">Carboxypeptidase</keyword>
<dbReference type="Gene3D" id="1.10.3810.10">
    <property type="entry name" value="Biosynthetic peptidoglycan transglycosylase-like"/>
    <property type="match status" value="1"/>
</dbReference>
<organism evidence="11 12">
    <name type="scientific">Pseudonocardia nematodicida</name>
    <dbReference type="NCBI Taxonomy" id="1206997"/>
    <lineage>
        <taxon>Bacteria</taxon>
        <taxon>Bacillati</taxon>
        <taxon>Actinomycetota</taxon>
        <taxon>Actinomycetes</taxon>
        <taxon>Pseudonocardiales</taxon>
        <taxon>Pseudonocardiaceae</taxon>
        <taxon>Pseudonocardia</taxon>
    </lineage>
</organism>
<feature type="domain" description="PASTA" evidence="10">
    <location>
        <begin position="697"/>
        <end position="759"/>
    </location>
</feature>
<evidence type="ECO:0000313" key="11">
    <source>
        <dbReference type="EMBL" id="MEQ3552149.1"/>
    </source>
</evidence>
<evidence type="ECO:0000256" key="6">
    <source>
        <dbReference type="ARBA" id="ARBA00023268"/>
    </source>
</evidence>
<evidence type="ECO:0000256" key="4">
    <source>
        <dbReference type="ARBA" id="ARBA00022679"/>
    </source>
</evidence>
<dbReference type="Pfam" id="PF00905">
    <property type="entry name" value="Transpeptidase"/>
    <property type="match status" value="1"/>
</dbReference>
<dbReference type="Gene3D" id="3.40.710.10">
    <property type="entry name" value="DD-peptidase/beta-lactamase superfamily"/>
    <property type="match status" value="1"/>
</dbReference>
<evidence type="ECO:0000256" key="3">
    <source>
        <dbReference type="ARBA" id="ARBA00022676"/>
    </source>
</evidence>
<dbReference type="InterPro" id="IPR005543">
    <property type="entry name" value="PASTA_dom"/>
</dbReference>
<comment type="caution">
    <text evidence="11">The sequence shown here is derived from an EMBL/GenBank/DDBJ whole genome shotgun (WGS) entry which is preliminary data.</text>
</comment>
<keyword evidence="12" id="KW-1185">Reference proteome</keyword>
<dbReference type="CDD" id="cd06577">
    <property type="entry name" value="PASTA_pknB"/>
    <property type="match status" value="1"/>
</dbReference>
<accession>A0ABV1KCF3</accession>
<evidence type="ECO:0000256" key="8">
    <source>
        <dbReference type="ARBA" id="ARBA00049902"/>
    </source>
</evidence>
<dbReference type="InterPro" id="IPR050396">
    <property type="entry name" value="Glycosyltr_51/Transpeptidase"/>
</dbReference>
<reference evidence="11 12" key="1">
    <citation type="submission" date="2024-03" db="EMBL/GenBank/DDBJ databases">
        <title>Draft genome sequence of Pseudonocardia nematodicida JCM 31783.</title>
        <authorList>
            <person name="Butdee W."/>
            <person name="Duangmal K."/>
        </authorList>
    </citation>
    <scope>NUCLEOTIDE SEQUENCE [LARGE SCALE GENOMIC DNA]</scope>
    <source>
        <strain evidence="11 12">JCM 31783</strain>
    </source>
</reference>
<protein>
    <submittedName>
        <fullName evidence="11">Transglycosylase domain-containing protein</fullName>
        <ecNumber evidence="11">2.4.-.-</ecNumber>
    </submittedName>
</protein>
<dbReference type="Gene3D" id="3.30.10.20">
    <property type="match status" value="1"/>
</dbReference>
<keyword evidence="5" id="KW-0378">Hydrolase</keyword>
<dbReference type="InterPro" id="IPR001264">
    <property type="entry name" value="Glyco_trans_51"/>
</dbReference>
<feature type="compositionally biased region" description="Gly residues" evidence="9">
    <location>
        <begin position="786"/>
        <end position="798"/>
    </location>
</feature>
<dbReference type="Pfam" id="PF00912">
    <property type="entry name" value="Transgly"/>
    <property type="match status" value="1"/>
</dbReference>
<dbReference type="InterPro" id="IPR001460">
    <property type="entry name" value="PCN-bd_Tpept"/>
</dbReference>
<dbReference type="InterPro" id="IPR023346">
    <property type="entry name" value="Lysozyme-like_dom_sf"/>
</dbReference>
<evidence type="ECO:0000256" key="1">
    <source>
        <dbReference type="ARBA" id="ARBA00022645"/>
    </source>
</evidence>
<comment type="catalytic activity">
    <reaction evidence="8">
        <text>[GlcNAc-(1-&gt;4)-Mur2Ac(oyl-L-Ala-gamma-D-Glu-L-Lys-D-Ala-D-Ala)](n)-di-trans,octa-cis-undecaprenyl diphosphate + beta-D-GlcNAc-(1-&gt;4)-Mur2Ac(oyl-L-Ala-gamma-D-Glu-L-Lys-D-Ala-D-Ala)-di-trans,octa-cis-undecaprenyl diphosphate = [GlcNAc-(1-&gt;4)-Mur2Ac(oyl-L-Ala-gamma-D-Glu-L-Lys-D-Ala-D-Ala)](n+1)-di-trans,octa-cis-undecaprenyl diphosphate + di-trans,octa-cis-undecaprenyl diphosphate + H(+)</text>
        <dbReference type="Rhea" id="RHEA:23708"/>
        <dbReference type="Rhea" id="RHEA-COMP:9602"/>
        <dbReference type="Rhea" id="RHEA-COMP:9603"/>
        <dbReference type="ChEBI" id="CHEBI:15378"/>
        <dbReference type="ChEBI" id="CHEBI:58405"/>
        <dbReference type="ChEBI" id="CHEBI:60033"/>
        <dbReference type="ChEBI" id="CHEBI:78435"/>
        <dbReference type="EC" id="2.4.99.28"/>
    </reaction>
</comment>
<keyword evidence="3 11" id="KW-0328">Glycosyltransferase</keyword>
<dbReference type="InterPro" id="IPR036950">
    <property type="entry name" value="PBP_transglycosylase"/>
</dbReference>
<proteinExistence type="predicted"/>
<gene>
    <name evidence="11" type="ORF">WIS52_16880</name>
</gene>
<comment type="catalytic activity">
    <reaction evidence="7">
        <text>Preferential cleavage: (Ac)2-L-Lys-D-Ala-|-D-Ala. Also transpeptidation of peptidyl-alanyl moieties that are N-acyl substituents of D-alanine.</text>
        <dbReference type="EC" id="3.4.16.4"/>
    </reaction>
</comment>
<evidence type="ECO:0000313" key="12">
    <source>
        <dbReference type="Proteomes" id="UP001494902"/>
    </source>
</evidence>
<evidence type="ECO:0000256" key="5">
    <source>
        <dbReference type="ARBA" id="ARBA00022801"/>
    </source>
</evidence>
<evidence type="ECO:0000259" key="10">
    <source>
        <dbReference type="PROSITE" id="PS51178"/>
    </source>
</evidence>
<dbReference type="PANTHER" id="PTHR32282">
    <property type="entry name" value="BINDING PROTEIN TRANSPEPTIDASE, PUTATIVE-RELATED"/>
    <property type="match status" value="1"/>
</dbReference>
<dbReference type="PROSITE" id="PS51178">
    <property type="entry name" value="PASTA"/>
    <property type="match status" value="1"/>
</dbReference>
<dbReference type="InterPro" id="IPR012338">
    <property type="entry name" value="Beta-lactam/transpept-like"/>
</dbReference>
<keyword evidence="4 11" id="KW-0808">Transferase</keyword>
<name>A0ABV1KCF3_9PSEU</name>
<dbReference type="PANTHER" id="PTHR32282:SF33">
    <property type="entry name" value="PEPTIDOGLYCAN GLYCOSYLTRANSFERASE"/>
    <property type="match status" value="1"/>
</dbReference>
<evidence type="ECO:0000256" key="9">
    <source>
        <dbReference type="SAM" id="MobiDB-lite"/>
    </source>
</evidence>
<feature type="region of interest" description="Disordered" evidence="9">
    <location>
        <begin position="756"/>
        <end position="806"/>
    </location>
</feature>
<dbReference type="SUPFAM" id="SSF56601">
    <property type="entry name" value="beta-lactamase/transpeptidase-like"/>
    <property type="match status" value="1"/>
</dbReference>
<evidence type="ECO:0000256" key="2">
    <source>
        <dbReference type="ARBA" id="ARBA00022670"/>
    </source>
</evidence>
<keyword evidence="2" id="KW-0645">Protease</keyword>
<keyword evidence="6" id="KW-0511">Multifunctional enzyme</keyword>
<dbReference type="SMART" id="SM00740">
    <property type="entry name" value="PASTA"/>
    <property type="match status" value="1"/>
</dbReference>
<dbReference type="Proteomes" id="UP001494902">
    <property type="component" value="Unassembled WGS sequence"/>
</dbReference>